<dbReference type="InterPro" id="IPR016186">
    <property type="entry name" value="C-type_lectin-like/link_sf"/>
</dbReference>
<dbReference type="InParanoid" id="C4A0Q9"/>
<dbReference type="InterPro" id="IPR001304">
    <property type="entry name" value="C-type_lectin-like"/>
</dbReference>
<gene>
    <name evidence="2" type="ORF">BRAFLDRAFT_258165</name>
</gene>
<evidence type="ECO:0000259" key="1">
    <source>
        <dbReference type="PROSITE" id="PS50041"/>
    </source>
</evidence>
<evidence type="ECO:0000313" key="2">
    <source>
        <dbReference type="EMBL" id="EEN41628.1"/>
    </source>
</evidence>
<dbReference type="PROSITE" id="PS50041">
    <property type="entry name" value="C_TYPE_LECTIN_2"/>
    <property type="match status" value="1"/>
</dbReference>
<reference evidence="2" key="1">
    <citation type="journal article" date="2008" name="Nature">
        <title>The amphioxus genome and the evolution of the chordate karyotype.</title>
        <authorList>
            <consortium name="US DOE Joint Genome Institute (JGI-PGF)"/>
            <person name="Putnam N.H."/>
            <person name="Butts T."/>
            <person name="Ferrier D.E.K."/>
            <person name="Furlong R.F."/>
            <person name="Hellsten U."/>
            <person name="Kawashima T."/>
            <person name="Robinson-Rechavi M."/>
            <person name="Shoguchi E."/>
            <person name="Terry A."/>
            <person name="Yu J.-K."/>
            <person name="Benito-Gutierrez E.L."/>
            <person name="Dubchak I."/>
            <person name="Garcia-Fernandez J."/>
            <person name="Gibson-Brown J.J."/>
            <person name="Grigoriev I.V."/>
            <person name="Horton A.C."/>
            <person name="de Jong P.J."/>
            <person name="Jurka J."/>
            <person name="Kapitonov V.V."/>
            <person name="Kohara Y."/>
            <person name="Kuroki Y."/>
            <person name="Lindquist E."/>
            <person name="Lucas S."/>
            <person name="Osoegawa K."/>
            <person name="Pennacchio L.A."/>
            <person name="Salamov A.A."/>
            <person name="Satou Y."/>
            <person name="Sauka-Spengler T."/>
            <person name="Schmutz J."/>
            <person name="Shin-I T."/>
            <person name="Toyoda A."/>
            <person name="Bronner-Fraser M."/>
            <person name="Fujiyama A."/>
            <person name="Holland L.Z."/>
            <person name="Holland P.W.H."/>
            <person name="Satoh N."/>
            <person name="Rokhsar D.S."/>
        </authorList>
    </citation>
    <scope>NUCLEOTIDE SEQUENCE [LARGE SCALE GENOMIC DNA]</scope>
    <source>
        <strain evidence="2">S238N-H82</strain>
        <tissue evidence="2">Testes</tissue>
    </source>
</reference>
<dbReference type="Gene3D" id="3.10.100.10">
    <property type="entry name" value="Mannose-Binding Protein A, subunit A"/>
    <property type="match status" value="1"/>
</dbReference>
<feature type="non-terminal residue" evidence="2">
    <location>
        <position position="1"/>
    </location>
</feature>
<dbReference type="InterPro" id="IPR050801">
    <property type="entry name" value="Ca-Dep_Lectins_ImmuneDev"/>
</dbReference>
<dbReference type="SUPFAM" id="SSF56436">
    <property type="entry name" value="C-type lectin-like"/>
    <property type="match status" value="1"/>
</dbReference>
<protein>
    <recommendedName>
        <fullName evidence="1">C-type lectin domain-containing protein</fullName>
    </recommendedName>
</protein>
<name>C4A0Q9_BRAFL</name>
<sequence length="143" mass="16496">CPEGFVSHRQKCYWVSDMIENYRAAEGLCEGLGGRLAVIKDADTQQFLADYIRNTASQHSTSAYWIGLQNVMEGNFIWSDGTQLMGYNNWQPGEPSNHFWSENCVHMYPRFDLKWNDQTCTTRMGCICEIGKQKFPKKSNFMS</sequence>
<dbReference type="EMBL" id="GG666819">
    <property type="protein sequence ID" value="EEN41628.1"/>
    <property type="molecule type" value="Genomic_DNA"/>
</dbReference>
<dbReference type="Pfam" id="PF00059">
    <property type="entry name" value="Lectin_C"/>
    <property type="match status" value="1"/>
</dbReference>
<organism>
    <name type="scientific">Branchiostoma floridae</name>
    <name type="common">Florida lancelet</name>
    <name type="synonym">Amphioxus</name>
    <dbReference type="NCBI Taxonomy" id="7739"/>
    <lineage>
        <taxon>Eukaryota</taxon>
        <taxon>Metazoa</taxon>
        <taxon>Chordata</taxon>
        <taxon>Cephalochordata</taxon>
        <taxon>Leptocardii</taxon>
        <taxon>Amphioxiformes</taxon>
        <taxon>Branchiostomatidae</taxon>
        <taxon>Branchiostoma</taxon>
    </lineage>
</organism>
<feature type="domain" description="C-type lectin" evidence="1">
    <location>
        <begin position="8"/>
        <end position="129"/>
    </location>
</feature>
<dbReference type="CDD" id="cd00037">
    <property type="entry name" value="CLECT"/>
    <property type="match status" value="1"/>
</dbReference>
<proteinExistence type="predicted"/>
<dbReference type="AlphaFoldDB" id="C4A0Q9"/>
<accession>C4A0Q9</accession>
<dbReference type="SMART" id="SM00034">
    <property type="entry name" value="CLECT"/>
    <property type="match status" value="1"/>
</dbReference>
<dbReference type="eggNOG" id="KOG4297">
    <property type="taxonomic scope" value="Eukaryota"/>
</dbReference>
<dbReference type="InterPro" id="IPR016187">
    <property type="entry name" value="CTDL_fold"/>
</dbReference>
<dbReference type="PANTHER" id="PTHR22801:SF63">
    <property type="entry name" value="C-TYPE LECTIN DOMAIN-CONTAINING PROTEIN"/>
    <property type="match status" value="1"/>
</dbReference>
<dbReference type="PANTHER" id="PTHR22801">
    <property type="entry name" value="LITHOSTATHINE"/>
    <property type="match status" value="1"/>
</dbReference>